<dbReference type="Pfam" id="PF00420">
    <property type="entry name" value="Oxidored_q2"/>
    <property type="match status" value="1"/>
</dbReference>
<organism evidence="7 8">
    <name type="scientific">Palaeococcus pacificus DY20341</name>
    <dbReference type="NCBI Taxonomy" id="1343739"/>
    <lineage>
        <taxon>Archaea</taxon>
        <taxon>Methanobacteriati</taxon>
        <taxon>Methanobacteriota</taxon>
        <taxon>Thermococci</taxon>
        <taxon>Thermococcales</taxon>
        <taxon>Thermococcaceae</taxon>
        <taxon>Palaeococcus</taxon>
    </lineage>
</organism>
<dbReference type="GeneID" id="24841359"/>
<evidence type="ECO:0000256" key="3">
    <source>
        <dbReference type="ARBA" id="ARBA00022692"/>
    </source>
</evidence>
<dbReference type="AlphaFoldDB" id="A0A075LRV9"/>
<dbReference type="NCBIfam" id="NF006250">
    <property type="entry name" value="PRK08388.1"/>
    <property type="match status" value="1"/>
</dbReference>
<dbReference type="InterPro" id="IPR050601">
    <property type="entry name" value="CPA3_antiporter_subunitC"/>
</dbReference>
<evidence type="ECO:0000256" key="5">
    <source>
        <dbReference type="ARBA" id="ARBA00023136"/>
    </source>
</evidence>
<evidence type="ECO:0000256" key="2">
    <source>
        <dbReference type="ARBA" id="ARBA00022475"/>
    </source>
</evidence>
<gene>
    <name evidence="7" type="ORF">PAP_01125</name>
</gene>
<evidence type="ECO:0000313" key="7">
    <source>
        <dbReference type="EMBL" id="AIF68667.1"/>
    </source>
</evidence>
<keyword evidence="8" id="KW-1185">Reference proteome</keyword>
<dbReference type="PANTHER" id="PTHR34583">
    <property type="entry name" value="ANTIPORTER SUBUNIT MNHC2-RELATED"/>
    <property type="match status" value="1"/>
</dbReference>
<sequence>MIPLQFITAFLLVFMGLYAFLYKRNLIKLILALNIIDAGIHLLLISFGYRLEDGTLPTAPIYTGYETLKGTPMVGPIPQALVLTSIVIGVCILALAMALTINAYRHYGSLDINKLRRLRG</sequence>
<keyword evidence="5 6" id="KW-0472">Membrane</keyword>
<feature type="transmembrane region" description="Helical" evidence="6">
    <location>
        <begin position="29"/>
        <end position="49"/>
    </location>
</feature>
<dbReference type="KEGG" id="ppac:PAP_01125"/>
<reference evidence="8" key="1">
    <citation type="submission" date="2013-06" db="EMBL/GenBank/DDBJ databases">
        <title>Complete Genome Sequence of Hyperthermophilic Palaeococcus pacificus DY20341T, Isolated from a Deep-Sea Hydrothermal Sediments.</title>
        <authorList>
            <person name="Zeng X."/>
            <person name="Shao Z."/>
        </authorList>
    </citation>
    <scope>NUCLEOTIDE SEQUENCE [LARGE SCALE GENOMIC DNA]</scope>
    <source>
        <strain evidence="8">DY20341</strain>
    </source>
</reference>
<keyword evidence="3 6" id="KW-0812">Transmembrane</keyword>
<dbReference type="GO" id="GO:0005886">
    <property type="term" value="C:plasma membrane"/>
    <property type="evidence" value="ECO:0007669"/>
    <property type="project" value="UniProtKB-SubCell"/>
</dbReference>
<dbReference type="PANTHER" id="PTHR34583:SF2">
    <property type="entry name" value="ANTIPORTER SUBUNIT MNHC2-RELATED"/>
    <property type="match status" value="1"/>
</dbReference>
<dbReference type="EMBL" id="CP006019">
    <property type="protein sequence ID" value="AIF68667.1"/>
    <property type="molecule type" value="Genomic_DNA"/>
</dbReference>
<evidence type="ECO:0000313" key="8">
    <source>
        <dbReference type="Proteomes" id="UP000027981"/>
    </source>
</evidence>
<dbReference type="HOGENOM" id="CLU_082058_2_1_2"/>
<proteinExistence type="predicted"/>
<dbReference type="InterPro" id="IPR039428">
    <property type="entry name" value="NUOK/Mnh_C1-like"/>
</dbReference>
<reference evidence="7 8" key="2">
    <citation type="journal article" date="2015" name="Genome Announc.">
        <title>Complete Genome Sequence of Hyperthermophilic Piezophilic Archaeon Palaeococcus pacificus DY20341T, Isolated from Deep-Sea Hydrothermal Sediments.</title>
        <authorList>
            <person name="Zeng X."/>
            <person name="Jebbar M."/>
            <person name="Shao Z."/>
        </authorList>
    </citation>
    <scope>NUCLEOTIDE SEQUENCE [LARGE SCALE GENOMIC DNA]</scope>
    <source>
        <strain evidence="7 8">DY20341</strain>
    </source>
</reference>
<name>A0A075LRV9_9EURY</name>
<keyword evidence="2" id="KW-1003">Cell membrane</keyword>
<dbReference type="STRING" id="1343739.PAP_01125"/>
<protein>
    <submittedName>
        <fullName evidence="7">Cation:proton antiporter</fullName>
    </submittedName>
</protein>
<dbReference type="eggNOG" id="arCOG03072">
    <property type="taxonomic scope" value="Archaea"/>
</dbReference>
<keyword evidence="4 6" id="KW-1133">Transmembrane helix</keyword>
<feature type="transmembrane region" description="Helical" evidence="6">
    <location>
        <begin position="80"/>
        <end position="104"/>
    </location>
</feature>
<comment type="subcellular location">
    <subcellularLocation>
        <location evidence="1">Cell membrane</location>
        <topology evidence="1">Multi-pass membrane protein</topology>
    </subcellularLocation>
</comment>
<dbReference type="Proteomes" id="UP000027981">
    <property type="component" value="Chromosome"/>
</dbReference>
<evidence type="ECO:0000256" key="1">
    <source>
        <dbReference type="ARBA" id="ARBA00004651"/>
    </source>
</evidence>
<feature type="transmembrane region" description="Helical" evidence="6">
    <location>
        <begin position="6"/>
        <end position="22"/>
    </location>
</feature>
<accession>A0A075LRV9</accession>
<evidence type="ECO:0000256" key="4">
    <source>
        <dbReference type="ARBA" id="ARBA00022989"/>
    </source>
</evidence>
<dbReference type="RefSeq" id="WP_048164193.1">
    <property type="nucleotide sequence ID" value="NZ_CP006019.1"/>
</dbReference>
<dbReference type="OrthoDB" id="18006at2157"/>
<dbReference type="Gene3D" id="1.10.287.3510">
    <property type="match status" value="1"/>
</dbReference>
<evidence type="ECO:0000256" key="6">
    <source>
        <dbReference type="SAM" id="Phobius"/>
    </source>
</evidence>